<protein>
    <submittedName>
        <fullName evidence="1">Uncharacterized protein</fullName>
    </submittedName>
</protein>
<accession>A0A0A1UGI4</accession>
<dbReference type="RefSeq" id="XP_004259453.1">
    <property type="nucleotide sequence ID" value="XM_004259405.1"/>
</dbReference>
<dbReference type="OMA" id="RPYHQLK"/>
<dbReference type="AlphaFoldDB" id="A0A0A1UGI4"/>
<dbReference type="Proteomes" id="UP000014680">
    <property type="component" value="Unassembled WGS sequence"/>
</dbReference>
<dbReference type="VEuPathDB" id="AmoebaDB:EIN_370340"/>
<dbReference type="KEGG" id="eiv:EIN_370340"/>
<reference evidence="1 2" key="1">
    <citation type="submission" date="2012-10" db="EMBL/GenBank/DDBJ databases">
        <authorList>
            <person name="Zafar N."/>
            <person name="Inman J."/>
            <person name="Hall N."/>
            <person name="Lorenzi H."/>
            <person name="Caler E."/>
        </authorList>
    </citation>
    <scope>NUCLEOTIDE SEQUENCE [LARGE SCALE GENOMIC DNA]</scope>
    <source>
        <strain evidence="1 2">IP1</strain>
    </source>
</reference>
<dbReference type="OrthoDB" id="27282at2759"/>
<proteinExistence type="predicted"/>
<dbReference type="GeneID" id="14891783"/>
<evidence type="ECO:0000313" key="2">
    <source>
        <dbReference type="Proteomes" id="UP000014680"/>
    </source>
</evidence>
<keyword evidence="2" id="KW-1185">Reference proteome</keyword>
<organism evidence="1 2">
    <name type="scientific">Entamoeba invadens IP1</name>
    <dbReference type="NCBI Taxonomy" id="370355"/>
    <lineage>
        <taxon>Eukaryota</taxon>
        <taxon>Amoebozoa</taxon>
        <taxon>Evosea</taxon>
        <taxon>Archamoebae</taxon>
        <taxon>Mastigamoebida</taxon>
        <taxon>Entamoebidae</taxon>
        <taxon>Entamoeba</taxon>
    </lineage>
</organism>
<dbReference type="EMBL" id="KB206332">
    <property type="protein sequence ID" value="ELP92682.1"/>
    <property type="molecule type" value="Genomic_DNA"/>
</dbReference>
<name>A0A0A1UGI4_ENTIV</name>
<evidence type="ECO:0000313" key="1">
    <source>
        <dbReference type="EMBL" id="ELP92682.1"/>
    </source>
</evidence>
<sequence>MVKLEKVFIANVVLFVSDTKCLESIGNVNKKCFDALGMVRQYPYNLVYKSPVDMVRAIKTVSHVKRILHNLESISLPLHLLAVCGPVFEHLRLTHVYSLDDIPSFYGDKIVSLKMTLLKLSEIDLTNFINLKTVCLKCDEIPYVKLMKYHRYSLIKLITNTDNFCEQVTALKQYDIENIVIVYTSNVISNTSKSFLLKNPYIQMCMKGDIESLTEHVVYLQNKKKTFVFTHKFPVSSFESFYNTYLPHSVNYSSLAEYNKNGFNQITSLCSFSSNFLPKSVKQLTMSSPLFTFDIKNYTSLTAFSIENAKFAFSLPTNLIELTFIHCTPGIDMNENEIRGKPVNFNIYNLHRLKVFSNFATKCNFTSFKRLTNLTKISLHGSPLHIENANKVFPCGLIQLSIDQQTIPQKSYLQELTIISTQQCPHKLICHTELTKLLVNTIADKNAFPSSLQELHLKCVANCVKHLDLSGEPSLVKINISRCFGDLFILLPDDLETLYIENTKRCFVINRTPPTVECVVIVDSPFDASRINAKVLQKIRRQIDSL</sequence>
<gene>
    <name evidence="1" type="ORF">EIN_370340</name>
</gene>